<keyword evidence="5 10" id="KW-0812">Transmembrane</keyword>
<comment type="subcellular location">
    <subcellularLocation>
        <location evidence="2 10">Membrane</location>
        <topology evidence="2 10">Multi-pass membrane protein</topology>
    </subcellularLocation>
</comment>
<evidence type="ECO:0000256" key="7">
    <source>
        <dbReference type="ARBA" id="ARBA00022825"/>
    </source>
</evidence>
<feature type="transmembrane region" description="Helical" evidence="10">
    <location>
        <begin position="292"/>
        <end position="312"/>
    </location>
</feature>
<dbReference type="PANTHER" id="PTHR22936">
    <property type="entry name" value="RHOMBOID-RELATED"/>
    <property type="match status" value="1"/>
</dbReference>
<evidence type="ECO:0000256" key="9">
    <source>
        <dbReference type="ARBA" id="ARBA00023136"/>
    </source>
</evidence>
<dbReference type="SUPFAM" id="SSF144091">
    <property type="entry name" value="Rhomboid-like"/>
    <property type="match status" value="1"/>
</dbReference>
<evidence type="ECO:0000256" key="10">
    <source>
        <dbReference type="RuleBase" id="RU362115"/>
    </source>
</evidence>
<evidence type="ECO:0000256" key="11">
    <source>
        <dbReference type="SAM" id="MobiDB-lite"/>
    </source>
</evidence>
<feature type="transmembrane region" description="Helical" evidence="10">
    <location>
        <begin position="374"/>
        <end position="391"/>
    </location>
</feature>
<feature type="region of interest" description="Disordered" evidence="11">
    <location>
        <begin position="1"/>
        <end position="46"/>
    </location>
</feature>
<dbReference type="GO" id="GO:0006508">
    <property type="term" value="P:proteolysis"/>
    <property type="evidence" value="ECO:0007669"/>
    <property type="project" value="UniProtKB-KW"/>
</dbReference>
<feature type="transmembrane region" description="Helical" evidence="10">
    <location>
        <begin position="403"/>
        <end position="424"/>
    </location>
</feature>
<feature type="domain" description="Peptidase S54 rhomboid" evidence="12">
    <location>
        <begin position="251"/>
        <end position="388"/>
    </location>
</feature>
<evidence type="ECO:0000313" key="14">
    <source>
        <dbReference type="Proteomes" id="UP000256964"/>
    </source>
</evidence>
<comment type="function">
    <text evidence="10">Serine protease involved in intramembrane proteolysis.</text>
</comment>
<feature type="transmembrane region" description="Helical" evidence="10">
    <location>
        <begin position="349"/>
        <end position="368"/>
    </location>
</feature>
<dbReference type="EC" id="3.4.21.105" evidence="10"/>
<dbReference type="Proteomes" id="UP000256964">
    <property type="component" value="Unassembled WGS sequence"/>
</dbReference>
<organism evidence="13 14">
    <name type="scientific">Lentinus brumalis</name>
    <dbReference type="NCBI Taxonomy" id="2498619"/>
    <lineage>
        <taxon>Eukaryota</taxon>
        <taxon>Fungi</taxon>
        <taxon>Dikarya</taxon>
        <taxon>Basidiomycota</taxon>
        <taxon>Agaricomycotina</taxon>
        <taxon>Agaricomycetes</taxon>
        <taxon>Polyporales</taxon>
        <taxon>Polyporaceae</taxon>
        <taxon>Lentinus</taxon>
    </lineage>
</organism>
<dbReference type="GO" id="GO:0016020">
    <property type="term" value="C:membrane"/>
    <property type="evidence" value="ECO:0007669"/>
    <property type="project" value="UniProtKB-SubCell"/>
</dbReference>
<comment type="catalytic activity">
    <reaction evidence="1 10">
        <text>Cleaves type-1 transmembrane domains using a catalytic dyad composed of serine and histidine that are contributed by different transmembrane domains.</text>
        <dbReference type="EC" id="3.4.21.105"/>
    </reaction>
</comment>
<evidence type="ECO:0000256" key="5">
    <source>
        <dbReference type="ARBA" id="ARBA00022692"/>
    </source>
</evidence>
<evidence type="ECO:0000259" key="12">
    <source>
        <dbReference type="Pfam" id="PF01694"/>
    </source>
</evidence>
<keyword evidence="4 10" id="KW-0645">Protease</keyword>
<reference evidence="13 14" key="1">
    <citation type="journal article" date="2018" name="Biotechnol. Biofuels">
        <title>Integrative visual omics of the white-rot fungus Polyporus brumalis exposes the biotechnological potential of its oxidative enzymes for delignifying raw plant biomass.</title>
        <authorList>
            <person name="Miyauchi S."/>
            <person name="Rancon A."/>
            <person name="Drula E."/>
            <person name="Hage H."/>
            <person name="Chaduli D."/>
            <person name="Favel A."/>
            <person name="Grisel S."/>
            <person name="Henrissat B."/>
            <person name="Herpoel-Gimbert I."/>
            <person name="Ruiz-Duenas F.J."/>
            <person name="Chevret D."/>
            <person name="Hainaut M."/>
            <person name="Lin J."/>
            <person name="Wang M."/>
            <person name="Pangilinan J."/>
            <person name="Lipzen A."/>
            <person name="Lesage-Meessen L."/>
            <person name="Navarro D."/>
            <person name="Riley R."/>
            <person name="Grigoriev I.V."/>
            <person name="Zhou S."/>
            <person name="Raouche S."/>
            <person name="Rosso M.N."/>
        </authorList>
    </citation>
    <scope>NUCLEOTIDE SEQUENCE [LARGE SCALE GENOMIC DNA]</scope>
    <source>
        <strain evidence="13 14">BRFM 1820</strain>
    </source>
</reference>
<sequence>MATIPTPRSPSPVHDHHDHDLSESDSKPLLDHNHAPAGSSHEFHHPVYEPDYRYSYTDEHLNYYPSGPNPSEGKLDEPFTPKPEEYSKPQDYARQTRYEDMDYAEEPFTVPAKTRSGMEERPNIIKRYFGLYPLAQRIEDKKRGVGVQKYPIASWALCAVMLGILIYELVTNQKAQGSPFSFKPVVNPMLGPSSSALIQLGARFPPCMTNVSDFPITTPVACLNNTANPATELCSLESICAFGGFHNETPDQWFRFITPIFLHAGLIHFLLNMLAQCTASAQVEREMGTPAFLILYFAAGIFGNVLGGNFALVGAPSVGASGAIFGTVAVAWVDLFAHWRYQYQPVKKLVFMIIELIIGVAIGFIPYVDNFAHLGGLLMGLLVAMVLYPIISPSTRHRSIVIALRVLALPLIIVLFVVLIRNFYTSDPYAACSWCRYLSCIPTSSNNHCKGNGYSTGSSSI</sequence>
<keyword evidence="6 10" id="KW-0378">Hydrolase</keyword>
<feature type="region of interest" description="Disordered" evidence="11">
    <location>
        <begin position="59"/>
        <end position="92"/>
    </location>
</feature>
<feature type="transmembrane region" description="Helical" evidence="10">
    <location>
        <begin position="318"/>
        <end position="337"/>
    </location>
</feature>
<evidence type="ECO:0000256" key="1">
    <source>
        <dbReference type="ARBA" id="ARBA00000156"/>
    </source>
</evidence>
<comment type="similarity">
    <text evidence="3 10">Belongs to the peptidase S54 family.</text>
</comment>
<dbReference type="InterPro" id="IPR002610">
    <property type="entry name" value="Peptidase_S54_rhomboid-like"/>
</dbReference>
<keyword evidence="7 10" id="KW-0720">Serine protease</keyword>
<dbReference type="EMBL" id="KZ857399">
    <property type="protein sequence ID" value="RDX50461.1"/>
    <property type="molecule type" value="Genomic_DNA"/>
</dbReference>
<dbReference type="GO" id="GO:0004252">
    <property type="term" value="F:serine-type endopeptidase activity"/>
    <property type="evidence" value="ECO:0007669"/>
    <property type="project" value="InterPro"/>
</dbReference>
<evidence type="ECO:0000256" key="2">
    <source>
        <dbReference type="ARBA" id="ARBA00004141"/>
    </source>
</evidence>
<feature type="compositionally biased region" description="Basic and acidic residues" evidence="11">
    <location>
        <begin position="13"/>
        <end position="34"/>
    </location>
</feature>
<keyword evidence="14" id="KW-1185">Reference proteome</keyword>
<dbReference type="InterPro" id="IPR035952">
    <property type="entry name" value="Rhomboid-like_sf"/>
</dbReference>
<evidence type="ECO:0000256" key="6">
    <source>
        <dbReference type="ARBA" id="ARBA00022801"/>
    </source>
</evidence>
<feature type="transmembrane region" description="Helical" evidence="10">
    <location>
        <begin position="150"/>
        <end position="170"/>
    </location>
</feature>
<evidence type="ECO:0000256" key="3">
    <source>
        <dbReference type="ARBA" id="ARBA00009045"/>
    </source>
</evidence>
<dbReference type="InterPro" id="IPR022764">
    <property type="entry name" value="Peptidase_S54_rhomboid_dom"/>
</dbReference>
<accession>A0A371DD38</accession>
<dbReference type="Gene3D" id="1.20.1540.10">
    <property type="entry name" value="Rhomboid-like"/>
    <property type="match status" value="1"/>
</dbReference>
<keyword evidence="9 10" id="KW-0472">Membrane</keyword>
<dbReference type="AlphaFoldDB" id="A0A371DD38"/>
<name>A0A371DD38_9APHY</name>
<dbReference type="PANTHER" id="PTHR22936:SF69">
    <property type="entry name" value="RHOMBOID-LIKE PROTEIN"/>
    <property type="match status" value="1"/>
</dbReference>
<gene>
    <name evidence="13" type="ORF">OH76DRAFT_1402499</name>
</gene>
<protein>
    <recommendedName>
        <fullName evidence="10">Rhomboid-type serine protease</fullName>
        <ecNumber evidence="10">3.4.21.105</ecNumber>
    </recommendedName>
</protein>
<dbReference type="OrthoDB" id="2146116at2759"/>
<feature type="transmembrane region" description="Helical" evidence="10">
    <location>
        <begin position="253"/>
        <end position="271"/>
    </location>
</feature>
<evidence type="ECO:0000313" key="13">
    <source>
        <dbReference type="EMBL" id="RDX50461.1"/>
    </source>
</evidence>
<dbReference type="Pfam" id="PF01694">
    <property type="entry name" value="Rhomboid"/>
    <property type="match status" value="1"/>
</dbReference>
<dbReference type="STRING" id="139420.A0A371DD38"/>
<keyword evidence="8 10" id="KW-1133">Transmembrane helix</keyword>
<evidence type="ECO:0000256" key="8">
    <source>
        <dbReference type="ARBA" id="ARBA00022989"/>
    </source>
</evidence>
<feature type="compositionally biased region" description="Basic and acidic residues" evidence="11">
    <location>
        <begin position="73"/>
        <end position="88"/>
    </location>
</feature>
<evidence type="ECO:0000256" key="4">
    <source>
        <dbReference type="ARBA" id="ARBA00022670"/>
    </source>
</evidence>
<proteinExistence type="inferred from homology"/>